<evidence type="ECO:0000313" key="1">
    <source>
        <dbReference type="EMBL" id="GAA0458131.1"/>
    </source>
</evidence>
<dbReference type="Proteomes" id="UP001499895">
    <property type="component" value="Unassembled WGS sequence"/>
</dbReference>
<evidence type="ECO:0000313" key="2">
    <source>
        <dbReference type="Proteomes" id="UP001499895"/>
    </source>
</evidence>
<keyword evidence="2" id="KW-1185">Reference proteome</keyword>
<dbReference type="EMBL" id="BAAAHB010000015">
    <property type="protein sequence ID" value="GAA0458131.1"/>
    <property type="molecule type" value="Genomic_DNA"/>
</dbReference>
<organism evidence="1 2">
    <name type="scientific">Streptomyces stramineus</name>
    <dbReference type="NCBI Taxonomy" id="173861"/>
    <lineage>
        <taxon>Bacteria</taxon>
        <taxon>Bacillati</taxon>
        <taxon>Actinomycetota</taxon>
        <taxon>Actinomycetes</taxon>
        <taxon>Kitasatosporales</taxon>
        <taxon>Streptomycetaceae</taxon>
        <taxon>Streptomyces</taxon>
    </lineage>
</organism>
<reference evidence="1 2" key="1">
    <citation type="journal article" date="2019" name="Int. J. Syst. Evol. Microbiol.">
        <title>The Global Catalogue of Microorganisms (GCM) 10K type strain sequencing project: providing services to taxonomists for standard genome sequencing and annotation.</title>
        <authorList>
            <consortium name="The Broad Institute Genomics Platform"/>
            <consortium name="The Broad Institute Genome Sequencing Center for Infectious Disease"/>
            <person name="Wu L."/>
            <person name="Ma J."/>
        </authorList>
    </citation>
    <scope>NUCLEOTIDE SEQUENCE [LARGE SCALE GENOMIC DNA]</scope>
    <source>
        <strain evidence="1 2">JCM 10649</strain>
    </source>
</reference>
<name>A0ABN0ZT46_9ACTN</name>
<evidence type="ECO:0008006" key="3">
    <source>
        <dbReference type="Google" id="ProtNLM"/>
    </source>
</evidence>
<comment type="caution">
    <text evidence="1">The sequence shown here is derived from an EMBL/GenBank/DDBJ whole genome shotgun (WGS) entry which is preliminary data.</text>
</comment>
<sequence>MTAVSSGCASGGWKTAASGVCPSVGEITRSVLVTAIAMGTSASPFTPAAGAAADADRYCPVLNRPVLNCPVLTPPHLIHEWGG</sequence>
<protein>
    <recommendedName>
        <fullName evidence="3">Chaplin domain-containing protein</fullName>
    </recommendedName>
</protein>
<gene>
    <name evidence="1" type="ORF">GCM10009544_20890</name>
</gene>
<accession>A0ABN0ZT46</accession>
<proteinExistence type="predicted"/>